<keyword evidence="8" id="KW-0460">Magnesium</keyword>
<dbReference type="PANTHER" id="PTHR15822:SF4">
    <property type="entry name" value="TYROSYL-DNA PHOSPHODIESTERASE 2"/>
    <property type="match status" value="1"/>
</dbReference>
<evidence type="ECO:0000256" key="11">
    <source>
        <dbReference type="SAM" id="MobiDB-lite"/>
    </source>
</evidence>
<evidence type="ECO:0000256" key="1">
    <source>
        <dbReference type="ARBA" id="ARBA00001936"/>
    </source>
</evidence>
<feature type="domain" description="Endonuclease/exonuclease/phosphatase" evidence="12">
    <location>
        <begin position="131"/>
        <end position="373"/>
    </location>
</feature>
<proteinExistence type="predicted"/>
<comment type="cofactor">
    <cofactor evidence="2">
        <name>Mg(2+)</name>
        <dbReference type="ChEBI" id="CHEBI:18420"/>
    </cofactor>
</comment>
<dbReference type="PANTHER" id="PTHR15822">
    <property type="entry name" value="TRAF AND TNF RECEPTOR-ASSOCIATED PROTEIN"/>
    <property type="match status" value="1"/>
</dbReference>
<dbReference type="GO" id="GO:0005737">
    <property type="term" value="C:cytoplasm"/>
    <property type="evidence" value="ECO:0007669"/>
    <property type="project" value="TreeGrafter"/>
</dbReference>
<dbReference type="Gene3D" id="3.60.10.10">
    <property type="entry name" value="Endonuclease/exonuclease/phosphatase"/>
    <property type="match status" value="1"/>
</dbReference>
<dbReference type="GO" id="GO:0070260">
    <property type="term" value="F:5'-tyrosyl-DNA phosphodiesterase activity"/>
    <property type="evidence" value="ECO:0007669"/>
    <property type="project" value="TreeGrafter"/>
</dbReference>
<evidence type="ECO:0000256" key="6">
    <source>
        <dbReference type="ARBA" id="ARBA00022763"/>
    </source>
</evidence>
<name>X6MSI0_RETFI</name>
<comment type="caution">
    <text evidence="13">The sequence shown here is derived from an EMBL/GenBank/DDBJ whole genome shotgun (WGS) entry which is preliminary data.</text>
</comment>
<accession>X6MSI0</accession>
<feature type="region of interest" description="Disordered" evidence="11">
    <location>
        <begin position="1"/>
        <end position="67"/>
    </location>
</feature>
<protein>
    <recommendedName>
        <fullName evidence="12">Endonuclease/exonuclease/phosphatase domain-containing protein</fullName>
    </recommendedName>
</protein>
<keyword evidence="5" id="KW-0479">Metal-binding</keyword>
<dbReference type="OMA" id="WRPDKIL"/>
<dbReference type="AlphaFoldDB" id="X6MSI0"/>
<sequence>MTSNSNEESNVDKPKPSNALLSQLADGKQLRKTTTRVRTRDGKIFEEERKDDGSTVIKSQNREPIPAYLDESTSATKTLPIYTFDVKKGRWIGKSEESTTSTKTKVKSSDDKKEKPVETTTDNNIKELVIISFNVWFANEKWQERQQKLLQILKGKNPDIICLQEVTPRFMEGFCKGISKKNKKICKKKKKKPPFLMHVDNFICEGYDISDNMVGNTVNPYGVLIATRKKTVPMTRLEISSLPSNMARRLVSAKVGPYDWWINTVHLESLNNTPYRVAQLKLIFNDYMGKQGENCMLMGDFNFGERDEENAHLSKNFLDCWTEFAQQKKLSPKMGATCVGERYDRIVVKWDKKSPWKITHFEKLGGHNMPSDHLGICAILTKD</sequence>
<keyword evidence="10" id="KW-0539">Nucleus</keyword>
<keyword evidence="7" id="KW-0378">Hydrolase</keyword>
<organism evidence="13 14">
    <name type="scientific">Reticulomyxa filosa</name>
    <dbReference type="NCBI Taxonomy" id="46433"/>
    <lineage>
        <taxon>Eukaryota</taxon>
        <taxon>Sar</taxon>
        <taxon>Rhizaria</taxon>
        <taxon>Retaria</taxon>
        <taxon>Foraminifera</taxon>
        <taxon>Monothalamids</taxon>
        <taxon>Reticulomyxidae</taxon>
        <taxon>Reticulomyxa</taxon>
    </lineage>
</organism>
<evidence type="ECO:0000256" key="5">
    <source>
        <dbReference type="ARBA" id="ARBA00022723"/>
    </source>
</evidence>
<dbReference type="Pfam" id="PF03372">
    <property type="entry name" value="Exo_endo_phos"/>
    <property type="match status" value="1"/>
</dbReference>
<evidence type="ECO:0000256" key="9">
    <source>
        <dbReference type="ARBA" id="ARBA00023204"/>
    </source>
</evidence>
<dbReference type="GO" id="GO:0003697">
    <property type="term" value="F:single-stranded DNA binding"/>
    <property type="evidence" value="ECO:0007669"/>
    <property type="project" value="TreeGrafter"/>
</dbReference>
<keyword evidence="9" id="KW-0234">DNA repair</keyword>
<feature type="compositionally biased region" description="Basic and acidic residues" evidence="11">
    <location>
        <begin position="38"/>
        <end position="53"/>
    </location>
</feature>
<evidence type="ECO:0000256" key="4">
    <source>
        <dbReference type="ARBA" id="ARBA00022722"/>
    </source>
</evidence>
<dbReference type="SUPFAM" id="SSF56219">
    <property type="entry name" value="DNase I-like"/>
    <property type="match status" value="1"/>
</dbReference>
<evidence type="ECO:0000313" key="13">
    <source>
        <dbReference type="EMBL" id="ETO16377.1"/>
    </source>
</evidence>
<comment type="cofactor">
    <cofactor evidence="1">
        <name>Mn(2+)</name>
        <dbReference type="ChEBI" id="CHEBI:29035"/>
    </cofactor>
</comment>
<gene>
    <name evidence="13" type="ORF">RFI_20968</name>
</gene>
<keyword evidence="14" id="KW-1185">Reference proteome</keyword>
<dbReference type="InterPro" id="IPR005135">
    <property type="entry name" value="Endo/exonuclease/phosphatase"/>
</dbReference>
<dbReference type="OrthoDB" id="9975959at2759"/>
<feature type="region of interest" description="Disordered" evidence="11">
    <location>
        <begin position="95"/>
        <end position="118"/>
    </location>
</feature>
<reference evidence="13 14" key="1">
    <citation type="journal article" date="2013" name="Curr. Biol.">
        <title>The Genome of the Foraminiferan Reticulomyxa filosa.</title>
        <authorList>
            <person name="Glockner G."/>
            <person name="Hulsmann N."/>
            <person name="Schleicher M."/>
            <person name="Noegel A.A."/>
            <person name="Eichinger L."/>
            <person name="Gallinger C."/>
            <person name="Pawlowski J."/>
            <person name="Sierra R."/>
            <person name="Euteneuer U."/>
            <person name="Pillet L."/>
            <person name="Moustafa A."/>
            <person name="Platzer M."/>
            <person name="Groth M."/>
            <person name="Szafranski K."/>
            <person name="Schliwa M."/>
        </authorList>
    </citation>
    <scope>NUCLEOTIDE SEQUENCE [LARGE SCALE GENOMIC DNA]</scope>
</reference>
<evidence type="ECO:0000259" key="12">
    <source>
        <dbReference type="Pfam" id="PF03372"/>
    </source>
</evidence>
<evidence type="ECO:0000256" key="8">
    <source>
        <dbReference type="ARBA" id="ARBA00022842"/>
    </source>
</evidence>
<dbReference type="GO" id="GO:0004518">
    <property type="term" value="F:nuclease activity"/>
    <property type="evidence" value="ECO:0007669"/>
    <property type="project" value="UniProtKB-KW"/>
</dbReference>
<evidence type="ECO:0000256" key="7">
    <source>
        <dbReference type="ARBA" id="ARBA00022801"/>
    </source>
</evidence>
<keyword evidence="4" id="KW-0540">Nuclease</keyword>
<evidence type="ECO:0000256" key="3">
    <source>
        <dbReference type="ARBA" id="ARBA00004322"/>
    </source>
</evidence>
<dbReference type="InterPro" id="IPR051547">
    <property type="entry name" value="TDP2-like"/>
</dbReference>
<comment type="subcellular location">
    <subcellularLocation>
        <location evidence="3">Nucleus</location>
        <location evidence="3">PML body</location>
    </subcellularLocation>
</comment>
<evidence type="ECO:0000256" key="10">
    <source>
        <dbReference type="ARBA" id="ARBA00023242"/>
    </source>
</evidence>
<feature type="compositionally biased region" description="Basic and acidic residues" evidence="11">
    <location>
        <begin position="107"/>
        <end position="117"/>
    </location>
</feature>
<dbReference type="Proteomes" id="UP000023152">
    <property type="component" value="Unassembled WGS sequence"/>
</dbReference>
<evidence type="ECO:0000313" key="14">
    <source>
        <dbReference type="Proteomes" id="UP000023152"/>
    </source>
</evidence>
<evidence type="ECO:0000256" key="2">
    <source>
        <dbReference type="ARBA" id="ARBA00001946"/>
    </source>
</evidence>
<dbReference type="EMBL" id="ASPP01018316">
    <property type="protein sequence ID" value="ETO16377.1"/>
    <property type="molecule type" value="Genomic_DNA"/>
</dbReference>
<keyword evidence="6" id="KW-0227">DNA damage</keyword>
<dbReference type="GO" id="GO:0046872">
    <property type="term" value="F:metal ion binding"/>
    <property type="evidence" value="ECO:0007669"/>
    <property type="project" value="UniProtKB-KW"/>
</dbReference>
<dbReference type="InterPro" id="IPR036691">
    <property type="entry name" value="Endo/exonu/phosph_ase_sf"/>
</dbReference>
<dbReference type="GO" id="GO:0006302">
    <property type="term" value="P:double-strand break repair"/>
    <property type="evidence" value="ECO:0007669"/>
    <property type="project" value="TreeGrafter"/>
</dbReference>